<feature type="transmembrane region" description="Helical" evidence="1">
    <location>
        <begin position="20"/>
        <end position="40"/>
    </location>
</feature>
<gene>
    <name evidence="2" type="ORF">A4R43_35970</name>
</gene>
<name>A0A344LGK9_9PSEU</name>
<sequence length="155" mass="15937">MIGQSGSSPGRVASRWREVAVAAVTGVLVVLAVWLVPGVLGVSGGTEATVVRATVTKPLPCTNTGAREGVRVEIDGQRRDATLSACGHNEGEQFDVALPADVGPGPLEVRIAPPARGDSALMRPVALGLLSLSCLAGGGYAWLVVRGPRRRPVLI</sequence>
<dbReference type="RefSeq" id="WP_236808490.1">
    <property type="nucleotide sequence ID" value="NZ_CP015163.1"/>
</dbReference>
<proteinExistence type="predicted"/>
<keyword evidence="1" id="KW-0472">Membrane</keyword>
<dbReference type="EMBL" id="CP015163">
    <property type="protein sequence ID" value="AXB47183.1"/>
    <property type="molecule type" value="Genomic_DNA"/>
</dbReference>
<evidence type="ECO:0000256" key="1">
    <source>
        <dbReference type="SAM" id="Phobius"/>
    </source>
</evidence>
<evidence type="ECO:0000313" key="3">
    <source>
        <dbReference type="Proteomes" id="UP000250434"/>
    </source>
</evidence>
<keyword evidence="1" id="KW-1133">Transmembrane helix</keyword>
<feature type="transmembrane region" description="Helical" evidence="1">
    <location>
        <begin position="125"/>
        <end position="145"/>
    </location>
</feature>
<protein>
    <submittedName>
        <fullName evidence="2">Uncharacterized protein</fullName>
    </submittedName>
</protein>
<dbReference type="Proteomes" id="UP000250434">
    <property type="component" value="Chromosome"/>
</dbReference>
<accession>A0A344LGK9</accession>
<keyword evidence="1" id="KW-0812">Transmembrane</keyword>
<dbReference type="KEGG" id="aab:A4R43_35970"/>
<evidence type="ECO:0000313" key="2">
    <source>
        <dbReference type="EMBL" id="AXB47183.1"/>
    </source>
</evidence>
<dbReference type="AlphaFoldDB" id="A0A344LGK9"/>
<reference evidence="2 3" key="1">
    <citation type="submission" date="2016-04" db="EMBL/GenBank/DDBJ databases">
        <title>Complete genome sequence and analysis of deep-sea sediment isolate, Amycolatopsis sp. WP1.</title>
        <authorList>
            <person name="Wang H."/>
            <person name="Chen S."/>
            <person name="Wu Q."/>
        </authorList>
    </citation>
    <scope>NUCLEOTIDE SEQUENCE [LARGE SCALE GENOMIC DNA]</scope>
    <source>
        <strain evidence="2 3">WP1</strain>
    </source>
</reference>
<keyword evidence="3" id="KW-1185">Reference proteome</keyword>
<organism evidence="2 3">
    <name type="scientific">Amycolatopsis albispora</name>
    <dbReference type="NCBI Taxonomy" id="1804986"/>
    <lineage>
        <taxon>Bacteria</taxon>
        <taxon>Bacillati</taxon>
        <taxon>Actinomycetota</taxon>
        <taxon>Actinomycetes</taxon>
        <taxon>Pseudonocardiales</taxon>
        <taxon>Pseudonocardiaceae</taxon>
        <taxon>Amycolatopsis</taxon>
    </lineage>
</organism>